<reference evidence="2 3" key="1">
    <citation type="submission" date="2018-03" db="EMBL/GenBank/DDBJ databases">
        <title>Adhaeribacter sp. HMF7605 Genome sequencing and assembly.</title>
        <authorList>
            <person name="Kang H."/>
            <person name="Kang J."/>
            <person name="Cha I."/>
            <person name="Kim H."/>
            <person name="Joh K."/>
        </authorList>
    </citation>
    <scope>NUCLEOTIDE SEQUENCE [LARGE SCALE GENOMIC DNA]</scope>
    <source>
        <strain evidence="2 3">HMF7605</strain>
    </source>
</reference>
<feature type="domain" description="DUF6089" evidence="1">
    <location>
        <begin position="81"/>
        <end position="205"/>
    </location>
</feature>
<dbReference type="Pfam" id="PF19573">
    <property type="entry name" value="DUF6089"/>
    <property type="match status" value="1"/>
</dbReference>
<evidence type="ECO:0000259" key="1">
    <source>
        <dbReference type="Pfam" id="PF19573"/>
    </source>
</evidence>
<comment type="caution">
    <text evidence="2">The sequence shown here is derived from an EMBL/GenBank/DDBJ whole genome shotgun (WGS) entry which is preliminary data.</text>
</comment>
<dbReference type="InterPro" id="IPR045743">
    <property type="entry name" value="DUF6089"/>
</dbReference>
<dbReference type="EMBL" id="PYFT01000001">
    <property type="protein sequence ID" value="PSR55988.1"/>
    <property type="molecule type" value="Genomic_DNA"/>
</dbReference>
<organism evidence="2 3">
    <name type="scientific">Adhaeribacter arboris</name>
    <dbReference type="NCBI Taxonomy" id="2072846"/>
    <lineage>
        <taxon>Bacteria</taxon>
        <taxon>Pseudomonadati</taxon>
        <taxon>Bacteroidota</taxon>
        <taxon>Cytophagia</taxon>
        <taxon>Cytophagales</taxon>
        <taxon>Hymenobacteraceae</taxon>
        <taxon>Adhaeribacter</taxon>
    </lineage>
</organism>
<name>A0A2T2YKG2_9BACT</name>
<keyword evidence="3" id="KW-1185">Reference proteome</keyword>
<sequence length="365" mass="41082">MSSLGIISEVLLSAISILVKEVKMKNISATVVIIIGLLSFTVDTAHGQNWLKKRRYRKIGTDIRVSDAYGQPWSKARRYGTIGLNINAMNYLGETAPDANITSLRLLSTRLNFGATYTYKFTPRISARGSLSWGRIYGDDKKSASENEEDNIPRFQRNLNFRNNILELNGVAIFELFENSFPYRRRPNFMPYGFIGIGVFKHNPKAYFDGEGMEAGFYELQPLGTEGQYAEDRESKGYPKPYRLIQLAIPLGIGAKYKIDANLDIGFEICWRKTFTDYIDDISSNYADKGDLTAAKGRTAALLSDRSADSGFTPVLTDNYGYQHISGFGLKGDQRGDISDKDWYITTGIALYYIIPHPIKCPKPR</sequence>
<evidence type="ECO:0000313" key="2">
    <source>
        <dbReference type="EMBL" id="PSR55988.1"/>
    </source>
</evidence>
<protein>
    <recommendedName>
        <fullName evidence="1">DUF6089 domain-containing protein</fullName>
    </recommendedName>
</protein>
<dbReference type="InterPro" id="IPR011250">
    <property type="entry name" value="OMP/PagP_B-barrel"/>
</dbReference>
<evidence type="ECO:0000313" key="3">
    <source>
        <dbReference type="Proteomes" id="UP000240357"/>
    </source>
</evidence>
<gene>
    <name evidence="2" type="ORF">AHMF7605_22055</name>
</gene>
<proteinExistence type="predicted"/>
<dbReference type="SUPFAM" id="SSF56925">
    <property type="entry name" value="OMPA-like"/>
    <property type="match status" value="1"/>
</dbReference>
<dbReference type="Proteomes" id="UP000240357">
    <property type="component" value="Unassembled WGS sequence"/>
</dbReference>
<accession>A0A2T2YKG2</accession>
<dbReference type="AlphaFoldDB" id="A0A2T2YKG2"/>